<proteinExistence type="predicted"/>
<accession>A0A1Y6BE14</accession>
<keyword evidence="2" id="KW-0966">Cell projection</keyword>
<sequence>MLSTDVKNAGSGAEGSSANLETPVQPPSAEYRKKVGKAAEEFEALFIREMLGQMRKTTRAMAGEDSVLAQSINSDLLDFADTAVAGQIARQRVFGIANVILAQLLPGETVNGNNALKENAGGVASVSQKAPETGAGLAAFATPFFPLNHR</sequence>
<keyword evidence="2" id="KW-0969">Cilium</keyword>
<name>A0A1Y6BE14_9NEIS</name>
<keyword evidence="2" id="KW-0282">Flagellum</keyword>
<keyword evidence="3" id="KW-1185">Reference proteome</keyword>
<protein>
    <submittedName>
        <fullName evidence="2">Flagellar protein FlgJ</fullName>
    </submittedName>
</protein>
<evidence type="ECO:0000313" key="3">
    <source>
        <dbReference type="Proteomes" id="UP000192920"/>
    </source>
</evidence>
<evidence type="ECO:0000313" key="2">
    <source>
        <dbReference type="EMBL" id="SMF06774.1"/>
    </source>
</evidence>
<organism evidence="2 3">
    <name type="scientific">Pseudogulbenkiania subflava DSM 22618</name>
    <dbReference type="NCBI Taxonomy" id="1123014"/>
    <lineage>
        <taxon>Bacteria</taxon>
        <taxon>Pseudomonadati</taxon>
        <taxon>Pseudomonadota</taxon>
        <taxon>Betaproteobacteria</taxon>
        <taxon>Neisseriales</taxon>
        <taxon>Chromobacteriaceae</taxon>
        <taxon>Pseudogulbenkiania</taxon>
    </lineage>
</organism>
<dbReference type="RefSeq" id="WP_085275376.1">
    <property type="nucleotide sequence ID" value="NZ_FXAG01000004.1"/>
</dbReference>
<dbReference type="AlphaFoldDB" id="A0A1Y6BE14"/>
<dbReference type="STRING" id="1123014.SAMN02745746_01050"/>
<reference evidence="3" key="1">
    <citation type="submission" date="2017-04" db="EMBL/GenBank/DDBJ databases">
        <authorList>
            <person name="Varghese N."/>
            <person name="Submissions S."/>
        </authorList>
    </citation>
    <scope>NUCLEOTIDE SEQUENCE [LARGE SCALE GENOMIC DNA]</scope>
    <source>
        <strain evidence="3">DSM 22618</strain>
    </source>
</reference>
<dbReference type="EMBL" id="FXAG01000004">
    <property type="protein sequence ID" value="SMF06774.1"/>
    <property type="molecule type" value="Genomic_DNA"/>
</dbReference>
<gene>
    <name evidence="2" type="ORF">SAMN02745746_01050</name>
</gene>
<dbReference type="Proteomes" id="UP000192920">
    <property type="component" value="Unassembled WGS sequence"/>
</dbReference>
<evidence type="ECO:0000256" key="1">
    <source>
        <dbReference type="SAM" id="MobiDB-lite"/>
    </source>
</evidence>
<feature type="region of interest" description="Disordered" evidence="1">
    <location>
        <begin position="1"/>
        <end position="29"/>
    </location>
</feature>